<dbReference type="Proteomes" id="UP000324222">
    <property type="component" value="Unassembled WGS sequence"/>
</dbReference>
<keyword evidence="3" id="KW-1185">Reference proteome</keyword>
<accession>A0A5B7DBP1</accession>
<comment type="caution">
    <text evidence="2">The sequence shown here is derived from an EMBL/GenBank/DDBJ whole genome shotgun (WGS) entry which is preliminary data.</text>
</comment>
<dbReference type="AlphaFoldDB" id="A0A5B7DBP1"/>
<proteinExistence type="predicted"/>
<evidence type="ECO:0000313" key="2">
    <source>
        <dbReference type="EMBL" id="MPC18637.1"/>
    </source>
</evidence>
<reference evidence="2 3" key="1">
    <citation type="submission" date="2019-05" db="EMBL/GenBank/DDBJ databases">
        <title>Another draft genome of Portunus trituberculatus and its Hox gene families provides insights of decapod evolution.</title>
        <authorList>
            <person name="Jeong J.-H."/>
            <person name="Song I."/>
            <person name="Kim S."/>
            <person name="Choi T."/>
            <person name="Kim D."/>
            <person name="Ryu S."/>
            <person name="Kim W."/>
        </authorList>
    </citation>
    <scope>NUCLEOTIDE SEQUENCE [LARGE SCALE GENOMIC DNA]</scope>
    <source>
        <tissue evidence="2">Muscle</tissue>
    </source>
</reference>
<feature type="region of interest" description="Disordered" evidence="1">
    <location>
        <begin position="43"/>
        <end position="91"/>
    </location>
</feature>
<name>A0A5B7DBP1_PORTR</name>
<gene>
    <name evidence="2" type="ORF">E2C01_011527</name>
</gene>
<sequence length="91" mass="10079">MSVCEYSLALLQNRTRVALGGAAPPEEDERVFEYLTISLRLPSTIRSRHDSKAPPLTCDQEGHPRTSYTPPPAPLWPRSSRPQSTAAPHTL</sequence>
<protein>
    <submittedName>
        <fullName evidence="2">Uncharacterized protein</fullName>
    </submittedName>
</protein>
<organism evidence="2 3">
    <name type="scientific">Portunus trituberculatus</name>
    <name type="common">Swimming crab</name>
    <name type="synonym">Neptunus trituberculatus</name>
    <dbReference type="NCBI Taxonomy" id="210409"/>
    <lineage>
        <taxon>Eukaryota</taxon>
        <taxon>Metazoa</taxon>
        <taxon>Ecdysozoa</taxon>
        <taxon>Arthropoda</taxon>
        <taxon>Crustacea</taxon>
        <taxon>Multicrustacea</taxon>
        <taxon>Malacostraca</taxon>
        <taxon>Eumalacostraca</taxon>
        <taxon>Eucarida</taxon>
        <taxon>Decapoda</taxon>
        <taxon>Pleocyemata</taxon>
        <taxon>Brachyura</taxon>
        <taxon>Eubrachyura</taxon>
        <taxon>Portunoidea</taxon>
        <taxon>Portunidae</taxon>
        <taxon>Portuninae</taxon>
        <taxon>Portunus</taxon>
    </lineage>
</organism>
<evidence type="ECO:0000256" key="1">
    <source>
        <dbReference type="SAM" id="MobiDB-lite"/>
    </source>
</evidence>
<feature type="compositionally biased region" description="Polar residues" evidence="1">
    <location>
        <begin position="80"/>
        <end position="91"/>
    </location>
</feature>
<dbReference type="EMBL" id="VSRR010000697">
    <property type="protein sequence ID" value="MPC18637.1"/>
    <property type="molecule type" value="Genomic_DNA"/>
</dbReference>
<evidence type="ECO:0000313" key="3">
    <source>
        <dbReference type="Proteomes" id="UP000324222"/>
    </source>
</evidence>